<proteinExistence type="inferred from homology"/>
<evidence type="ECO:0000259" key="4">
    <source>
        <dbReference type="Pfam" id="PF01420"/>
    </source>
</evidence>
<reference evidence="5 6" key="1">
    <citation type="submission" date="2017-09" db="EMBL/GenBank/DDBJ databases">
        <title>Depth-based differentiation of microbial function through sediment-hosted aquifers and enrichment of novel symbionts in the deep terrestrial subsurface.</title>
        <authorList>
            <person name="Probst A.J."/>
            <person name="Ladd B."/>
            <person name="Jarett J.K."/>
            <person name="Geller-Mcgrath D.E."/>
            <person name="Sieber C.M."/>
            <person name="Emerson J.B."/>
            <person name="Anantharaman K."/>
            <person name="Thomas B.C."/>
            <person name="Malmstrom R."/>
            <person name="Stieglmeier M."/>
            <person name="Klingl A."/>
            <person name="Woyke T."/>
            <person name="Ryan C.M."/>
            <person name="Banfield J.F."/>
        </authorList>
    </citation>
    <scope>NUCLEOTIDE SEQUENCE [LARGE SCALE GENOMIC DNA]</scope>
    <source>
        <strain evidence="5">CG23_combo_of_CG06-09_8_20_14_all_37_13</strain>
    </source>
</reference>
<feature type="domain" description="Type I restriction modification DNA specificity" evidence="4">
    <location>
        <begin position="5"/>
        <end position="156"/>
    </location>
</feature>
<dbReference type="GO" id="GO:0009307">
    <property type="term" value="P:DNA restriction-modification system"/>
    <property type="evidence" value="ECO:0007669"/>
    <property type="project" value="UniProtKB-KW"/>
</dbReference>
<gene>
    <name evidence="5" type="ORF">COX44_02210</name>
</gene>
<dbReference type="InterPro" id="IPR044946">
    <property type="entry name" value="Restrct_endonuc_typeI_TRD_sf"/>
</dbReference>
<keyword evidence="2" id="KW-0680">Restriction system</keyword>
<dbReference type="Pfam" id="PF01420">
    <property type="entry name" value="Methylase_S"/>
    <property type="match status" value="2"/>
</dbReference>
<dbReference type="Gene3D" id="3.90.220.20">
    <property type="entry name" value="DNA methylase specificity domains"/>
    <property type="match status" value="3"/>
</dbReference>
<feature type="domain" description="Type I restriction modification DNA specificity" evidence="4">
    <location>
        <begin position="188"/>
        <end position="363"/>
    </location>
</feature>
<dbReference type="InterPro" id="IPR052021">
    <property type="entry name" value="Type-I_RS_S_subunit"/>
</dbReference>
<comment type="caution">
    <text evidence="5">The sequence shown here is derived from an EMBL/GenBank/DDBJ whole genome shotgun (WGS) entry which is preliminary data.</text>
</comment>
<evidence type="ECO:0000256" key="1">
    <source>
        <dbReference type="ARBA" id="ARBA00010923"/>
    </source>
</evidence>
<dbReference type="AlphaFoldDB" id="A0A2G9YER5"/>
<dbReference type="Proteomes" id="UP000231480">
    <property type="component" value="Unassembled WGS sequence"/>
</dbReference>
<name>A0A2G9YER5_9BACT</name>
<evidence type="ECO:0000313" key="6">
    <source>
        <dbReference type="Proteomes" id="UP000231480"/>
    </source>
</evidence>
<comment type="similarity">
    <text evidence="1">Belongs to the type-I restriction system S methylase family.</text>
</comment>
<evidence type="ECO:0000256" key="2">
    <source>
        <dbReference type="ARBA" id="ARBA00022747"/>
    </source>
</evidence>
<accession>A0A2G9YER5</accession>
<protein>
    <recommendedName>
        <fullName evidence="4">Type I restriction modification DNA specificity domain-containing protein</fullName>
    </recommendedName>
</protein>
<dbReference type="PANTHER" id="PTHR30408">
    <property type="entry name" value="TYPE-1 RESTRICTION ENZYME ECOKI SPECIFICITY PROTEIN"/>
    <property type="match status" value="1"/>
</dbReference>
<dbReference type="EMBL" id="PCRH01000048">
    <property type="protein sequence ID" value="PIP17021.1"/>
    <property type="molecule type" value="Genomic_DNA"/>
</dbReference>
<dbReference type="SUPFAM" id="SSF116734">
    <property type="entry name" value="DNA methylase specificity domain"/>
    <property type="match status" value="2"/>
</dbReference>
<organism evidence="5 6">
    <name type="scientific">Candidatus Portnoybacteria bacterium CG23_combo_of_CG06-09_8_20_14_all_37_13</name>
    <dbReference type="NCBI Taxonomy" id="1974819"/>
    <lineage>
        <taxon>Bacteria</taxon>
        <taxon>Candidatus Portnoyibacteriota</taxon>
    </lineage>
</organism>
<evidence type="ECO:0000256" key="3">
    <source>
        <dbReference type="ARBA" id="ARBA00023125"/>
    </source>
</evidence>
<keyword evidence="3" id="KW-0238">DNA-binding</keyword>
<dbReference type="PANTHER" id="PTHR30408:SF12">
    <property type="entry name" value="TYPE I RESTRICTION ENZYME MJAVIII SPECIFICITY SUBUNIT"/>
    <property type="match status" value="1"/>
</dbReference>
<evidence type="ECO:0000313" key="5">
    <source>
        <dbReference type="EMBL" id="PIP17021.1"/>
    </source>
</evidence>
<dbReference type="GO" id="GO:0003677">
    <property type="term" value="F:DNA binding"/>
    <property type="evidence" value="ECO:0007669"/>
    <property type="project" value="UniProtKB-KW"/>
</dbReference>
<dbReference type="InterPro" id="IPR000055">
    <property type="entry name" value="Restrct_endonuc_typeI_TRD"/>
</dbReference>
<sequence>MNNFWPTKKLGEICEIRTGKKDVDEGNPNGKYPFFSCSREINYSDAYSFDTEAILIAGNGDVGNTKIYKGKFEAYQRTYVLDKFQEDIKYIYYYLLGNLKGILVRSKSGSTMHYIRKGDLENFNILVPESKNIQQKIVYVLDSIQTAVGAQEKIIEKTKEFRRAIMAKLFREGIRGEKLKKIEIGEIPKSWEVVKIKDVILETLQNDPFKKPFEEIKYIDVSNISNKLLKIVEYRSYLGKEAPSRARKIVKTEDVIFATVRPYLKRIAFISLEYNGFYVSTAFCVLRSNNKIIFPSFLFYFVSRDVFISKVCKHQTGTGYPAITDDNIKNELISLPSLSEQQEIAGIFQTIDQKIEIEQKKKALYEELFRAMLNKIMSGEIKISKI</sequence>